<reference evidence="1 2" key="1">
    <citation type="submission" date="2019-09" db="EMBL/GenBank/DDBJ databases">
        <authorList>
            <consortium name="DOE Joint Genome Institute"/>
            <person name="Mondo S.J."/>
            <person name="Navarro-Mendoza M.I."/>
            <person name="Perez-Arques C."/>
            <person name="Panchal S."/>
            <person name="Nicolas F.E."/>
            <person name="Ganguly P."/>
            <person name="Pangilinan J."/>
            <person name="Grigoriev I."/>
            <person name="Heitman J."/>
            <person name="Sanya K."/>
            <person name="Garre V."/>
        </authorList>
    </citation>
    <scope>NUCLEOTIDE SEQUENCE [LARGE SCALE GENOMIC DNA]</scope>
    <source>
        <strain evidence="1 2">MU402</strain>
    </source>
</reference>
<sequence length="163" mass="18819">MVMFKSMNHSTFKFKECYDYLSERSEKWAAILNEDASGKEKLDDETADTIAKAEHSVRPIGNKKALAENRKRKAIVINDGEEINVIEALIKEIKKVNDRAEERAAKIGKYLEEDQEICLMAVDPSSIVDERRRNWILKKQEEILMKSDQDSIKPESNTENDEN</sequence>
<dbReference type="EMBL" id="JAAECE010000001">
    <property type="protein sequence ID" value="KAF1806295.1"/>
    <property type="molecule type" value="Genomic_DNA"/>
</dbReference>
<dbReference type="Proteomes" id="UP000469890">
    <property type="component" value="Unassembled WGS sequence"/>
</dbReference>
<evidence type="ECO:0000313" key="2">
    <source>
        <dbReference type="Proteomes" id="UP000469890"/>
    </source>
</evidence>
<protein>
    <recommendedName>
        <fullName evidence="3">No apical meristem-associated C-terminal domain-containing protein</fullName>
    </recommendedName>
</protein>
<proteinExistence type="predicted"/>
<evidence type="ECO:0000313" key="1">
    <source>
        <dbReference type="EMBL" id="KAF1806295.1"/>
    </source>
</evidence>
<name>A0A8H4BQN6_MUCCL</name>
<organism evidence="1 2">
    <name type="scientific">Mucor circinelloides f. lusitanicus</name>
    <name type="common">Mucor racemosus var. lusitanicus</name>
    <dbReference type="NCBI Taxonomy" id="29924"/>
    <lineage>
        <taxon>Eukaryota</taxon>
        <taxon>Fungi</taxon>
        <taxon>Fungi incertae sedis</taxon>
        <taxon>Mucoromycota</taxon>
        <taxon>Mucoromycotina</taxon>
        <taxon>Mucoromycetes</taxon>
        <taxon>Mucorales</taxon>
        <taxon>Mucorineae</taxon>
        <taxon>Mucoraceae</taxon>
        <taxon>Mucor</taxon>
    </lineage>
</organism>
<accession>A0A8H4BQN6</accession>
<dbReference type="AlphaFoldDB" id="A0A8H4BQN6"/>
<evidence type="ECO:0008006" key="3">
    <source>
        <dbReference type="Google" id="ProtNLM"/>
    </source>
</evidence>
<gene>
    <name evidence="1" type="ORF">FB192DRAFT_1004936</name>
</gene>
<comment type="caution">
    <text evidence="1">The sequence shown here is derived from an EMBL/GenBank/DDBJ whole genome shotgun (WGS) entry which is preliminary data.</text>
</comment>